<comment type="caution">
    <text evidence="2">The sequence shown here is derived from an EMBL/GenBank/DDBJ whole genome shotgun (WGS) entry which is preliminary data.</text>
</comment>
<keyword evidence="1" id="KW-0812">Transmembrane</keyword>
<reference evidence="2 3" key="1">
    <citation type="submission" date="2024-09" db="EMBL/GenBank/DDBJ databases">
        <authorList>
            <person name="Sun Q."/>
            <person name="Mori K."/>
        </authorList>
    </citation>
    <scope>NUCLEOTIDE SEQUENCE [LARGE SCALE GENOMIC DNA]</scope>
    <source>
        <strain evidence="2 3">KCTC 23076</strain>
    </source>
</reference>
<keyword evidence="1" id="KW-1133">Transmembrane helix</keyword>
<organism evidence="2 3">
    <name type="scientific">Lysobacter korlensis</name>
    <dbReference type="NCBI Taxonomy" id="553636"/>
    <lineage>
        <taxon>Bacteria</taxon>
        <taxon>Pseudomonadati</taxon>
        <taxon>Pseudomonadota</taxon>
        <taxon>Gammaproteobacteria</taxon>
        <taxon>Lysobacterales</taxon>
        <taxon>Lysobacteraceae</taxon>
        <taxon>Lysobacter</taxon>
    </lineage>
</organism>
<evidence type="ECO:0000313" key="3">
    <source>
        <dbReference type="Proteomes" id="UP001589896"/>
    </source>
</evidence>
<evidence type="ECO:0000256" key="1">
    <source>
        <dbReference type="SAM" id="Phobius"/>
    </source>
</evidence>
<dbReference type="EMBL" id="JBHLTG010000005">
    <property type="protein sequence ID" value="MFC0680240.1"/>
    <property type="molecule type" value="Genomic_DNA"/>
</dbReference>
<protein>
    <recommendedName>
        <fullName evidence="4">DUF4190 domain-containing protein</fullName>
    </recommendedName>
</protein>
<accession>A0ABV6RTC2</accession>
<proteinExistence type="predicted"/>
<sequence length="111" mass="11303">MSQTPAYAGQPTEVENPGKTLGIVALVASFFIALLGLILGIVALNQSKKAGFKNGPAKAAIILSIIFMVIGIILAIVFIVGGAALFSNVAQMCAELGPGEHVVDGVTYTCG</sequence>
<name>A0ABV6RTC2_9GAMM</name>
<evidence type="ECO:0000313" key="2">
    <source>
        <dbReference type="EMBL" id="MFC0680240.1"/>
    </source>
</evidence>
<dbReference type="Proteomes" id="UP001589896">
    <property type="component" value="Unassembled WGS sequence"/>
</dbReference>
<evidence type="ECO:0008006" key="4">
    <source>
        <dbReference type="Google" id="ProtNLM"/>
    </source>
</evidence>
<feature type="transmembrane region" description="Helical" evidence="1">
    <location>
        <begin position="20"/>
        <end position="44"/>
    </location>
</feature>
<keyword evidence="1" id="KW-0472">Membrane</keyword>
<keyword evidence="3" id="KW-1185">Reference proteome</keyword>
<gene>
    <name evidence="2" type="ORF">ACFFGH_20590</name>
</gene>
<feature type="transmembrane region" description="Helical" evidence="1">
    <location>
        <begin position="65"/>
        <end position="86"/>
    </location>
</feature>
<dbReference type="RefSeq" id="WP_386671803.1">
    <property type="nucleotide sequence ID" value="NZ_JBHLTG010000005.1"/>
</dbReference>